<dbReference type="AlphaFoldDB" id="A0AAP3UZU9"/>
<dbReference type="EC" id="3.5.2.9" evidence="5"/>
<dbReference type="SUPFAM" id="SSF50891">
    <property type="entry name" value="Cyclophilin-like"/>
    <property type="match status" value="1"/>
</dbReference>
<dbReference type="EMBL" id="JARGEQ010000013">
    <property type="protein sequence ID" value="MDF1585185.1"/>
    <property type="molecule type" value="Genomic_DNA"/>
</dbReference>
<dbReference type="Gene3D" id="3.30.1360.40">
    <property type="match status" value="1"/>
</dbReference>
<dbReference type="RefSeq" id="WP_327787597.1">
    <property type="nucleotide sequence ID" value="NZ_JARGEQ010000013.1"/>
</dbReference>
<dbReference type="SMART" id="SM00796">
    <property type="entry name" value="AHS1"/>
    <property type="match status" value="1"/>
</dbReference>
<dbReference type="GO" id="GO:0005524">
    <property type="term" value="F:ATP binding"/>
    <property type="evidence" value="ECO:0007669"/>
    <property type="project" value="UniProtKB-KW"/>
</dbReference>
<dbReference type="PANTHER" id="PTHR34698">
    <property type="entry name" value="5-OXOPROLINASE SUBUNIT B"/>
    <property type="match status" value="1"/>
</dbReference>
<keyword evidence="1" id="KW-0547">Nucleotide-binding</keyword>
<keyword evidence="2 5" id="KW-0378">Hydrolase</keyword>
<evidence type="ECO:0000256" key="2">
    <source>
        <dbReference type="ARBA" id="ARBA00022801"/>
    </source>
</evidence>
<keyword evidence="3" id="KW-0067">ATP-binding</keyword>
<dbReference type="InterPro" id="IPR010016">
    <property type="entry name" value="PxpB"/>
</dbReference>
<proteinExistence type="predicted"/>
<dbReference type="InterPro" id="IPR003833">
    <property type="entry name" value="CT_C_D"/>
</dbReference>
<sequence>MTETLPPARILHAGDAAFVIELGETVDPAINDRILALDARLREAALPGVTELVPTYRSLLVHFDPDAVDGLELLGRLRGLDLEHPGEAPAGRAWTVPVCYGGEHGVDLEEVAERHGLTVEEAVRLHAGGTYRVYMIGFAPGFAYLGGLDQRLHTPRRVNPRLKTPAGSVSVGGIQAAISSVEAPSGWHLLGQTPVRAFDPGREPPFLFAAGDTVRFRPIDAAEFAALAARAADGDPLIRPEPASEHAS</sequence>
<accession>A0AAP3UZU9</accession>
<dbReference type="Pfam" id="PF02682">
    <property type="entry name" value="CT_C_D"/>
    <property type="match status" value="1"/>
</dbReference>
<evidence type="ECO:0000313" key="5">
    <source>
        <dbReference type="EMBL" id="MDF1585185.1"/>
    </source>
</evidence>
<dbReference type="GO" id="GO:0017168">
    <property type="term" value="F:5-oxoprolinase (ATP-hydrolyzing) activity"/>
    <property type="evidence" value="ECO:0007669"/>
    <property type="project" value="UniProtKB-EC"/>
</dbReference>
<reference evidence="5 6" key="1">
    <citation type="submission" date="2023-03" db="EMBL/GenBank/DDBJ databases">
        <title>YIM 152171 draft genome.</title>
        <authorList>
            <person name="Yang Z."/>
        </authorList>
    </citation>
    <scope>NUCLEOTIDE SEQUENCE [LARGE SCALE GENOMIC DNA]</scope>
    <source>
        <strain evidence="5 6">YIM 152171</strain>
    </source>
</reference>
<gene>
    <name evidence="5" type="primary">pxpB</name>
    <name evidence="5" type="ORF">PZ740_02160</name>
</gene>
<comment type="caution">
    <text evidence="5">The sequence shown here is derived from an EMBL/GenBank/DDBJ whole genome shotgun (WGS) entry which is preliminary data.</text>
</comment>
<protein>
    <submittedName>
        <fullName evidence="5">5-oxoprolinase subunit PxpB</fullName>
        <ecNumber evidence="5">3.5.2.9</ecNumber>
    </submittedName>
</protein>
<feature type="domain" description="Carboxyltransferase" evidence="4">
    <location>
        <begin position="8"/>
        <end position="208"/>
    </location>
</feature>
<dbReference type="SUPFAM" id="SSF160467">
    <property type="entry name" value="PH0987 N-terminal domain-like"/>
    <property type="match status" value="1"/>
</dbReference>
<evidence type="ECO:0000313" key="6">
    <source>
        <dbReference type="Proteomes" id="UP001301140"/>
    </source>
</evidence>
<keyword evidence="6" id="KW-1185">Reference proteome</keyword>
<dbReference type="PANTHER" id="PTHR34698:SF2">
    <property type="entry name" value="5-OXOPROLINASE SUBUNIT B"/>
    <property type="match status" value="1"/>
</dbReference>
<dbReference type="Gene3D" id="2.40.100.10">
    <property type="entry name" value="Cyclophilin-like"/>
    <property type="match status" value="1"/>
</dbReference>
<dbReference type="Proteomes" id="UP001301140">
    <property type="component" value="Unassembled WGS sequence"/>
</dbReference>
<dbReference type="NCBIfam" id="TIGR00370">
    <property type="entry name" value="5-oxoprolinase subunit PxpB"/>
    <property type="match status" value="1"/>
</dbReference>
<evidence type="ECO:0000256" key="3">
    <source>
        <dbReference type="ARBA" id="ARBA00022840"/>
    </source>
</evidence>
<dbReference type="InterPro" id="IPR029000">
    <property type="entry name" value="Cyclophilin-like_dom_sf"/>
</dbReference>
<name>A0AAP3UZU9_9PROT</name>
<organism evidence="5 6">
    <name type="scientific">Marinimicrococcus flavescens</name>
    <dbReference type="NCBI Taxonomy" id="3031815"/>
    <lineage>
        <taxon>Bacteria</taxon>
        <taxon>Pseudomonadati</taxon>
        <taxon>Pseudomonadota</taxon>
        <taxon>Alphaproteobacteria</taxon>
        <taxon>Geminicoccales</taxon>
        <taxon>Geminicoccaceae</taxon>
        <taxon>Marinimicrococcus</taxon>
    </lineage>
</organism>
<evidence type="ECO:0000259" key="4">
    <source>
        <dbReference type="SMART" id="SM00796"/>
    </source>
</evidence>
<evidence type="ECO:0000256" key="1">
    <source>
        <dbReference type="ARBA" id="ARBA00022741"/>
    </source>
</evidence>